<evidence type="ECO:0000313" key="1">
    <source>
        <dbReference type="EMBL" id="ADU21894.1"/>
    </source>
</evidence>
<proteinExistence type="predicted"/>
<keyword evidence="1" id="KW-0238">DNA-binding</keyword>
<dbReference type="GO" id="GO:0003677">
    <property type="term" value="F:DNA binding"/>
    <property type="evidence" value="ECO:0007669"/>
    <property type="project" value="UniProtKB-KW"/>
</dbReference>
<reference evidence="1 2" key="1">
    <citation type="journal article" date="2011" name="J. Bacteriol.">
        <title>Complete genome of the cellulolytic ruminal bacterium Ruminococcus albus 7.</title>
        <authorList>
            <person name="Suen G."/>
            <person name="Stevenson D.M."/>
            <person name="Bruce D.C."/>
            <person name="Chertkov O."/>
            <person name="Copeland A."/>
            <person name="Cheng J.F."/>
            <person name="Detter C."/>
            <person name="Detter J.C."/>
            <person name="Goodwin L.A."/>
            <person name="Han C.S."/>
            <person name="Hauser L.J."/>
            <person name="Ivanova N.N."/>
            <person name="Kyrpides N.C."/>
            <person name="Land M.L."/>
            <person name="Lapidus A."/>
            <person name="Lucas S."/>
            <person name="Ovchinnikova G."/>
            <person name="Pitluck S."/>
            <person name="Tapia R."/>
            <person name="Woyke T."/>
            <person name="Boyum J."/>
            <person name="Mead D."/>
            <person name="Weimer P.J."/>
        </authorList>
    </citation>
    <scope>NUCLEOTIDE SEQUENCE [LARGE SCALE GENOMIC DNA]</scope>
    <source>
        <strain evidence="2">ATCC 27210 / DSM 20455 / JCM 14654 / NCDO 2250 / 7</strain>
    </source>
</reference>
<sequence>MKEEIAIPQKYVEMIKKAAEQQGVSADDIVETEIKNFLERGAENAE</sequence>
<dbReference type="EMBL" id="CP002403">
    <property type="protein sequence ID" value="ADU21894.1"/>
    <property type="molecule type" value="Genomic_DNA"/>
</dbReference>
<protein>
    <submittedName>
        <fullName evidence="1">CopG/DNA-binding domain-containing protein</fullName>
    </submittedName>
</protein>
<name>E6UFJ0_RUMA7</name>
<accession>E6UFJ0</accession>
<evidence type="ECO:0000313" key="2">
    <source>
        <dbReference type="Proteomes" id="UP000006919"/>
    </source>
</evidence>
<dbReference type="RefSeq" id="WP_013498063.1">
    <property type="nucleotide sequence ID" value="NC_014833.1"/>
</dbReference>
<dbReference type="KEGG" id="ral:Rumal_1380"/>
<dbReference type="Proteomes" id="UP000006919">
    <property type="component" value="Chromosome"/>
</dbReference>
<dbReference type="HOGENOM" id="CLU_3188604_0_0_9"/>
<dbReference type="AlphaFoldDB" id="E6UFJ0"/>
<organism evidence="1 2">
    <name type="scientific">Ruminococcus albus (strain ATCC 27210 / DSM 20455 / JCM 14654 / NCDO 2250 / 7)</name>
    <dbReference type="NCBI Taxonomy" id="697329"/>
    <lineage>
        <taxon>Bacteria</taxon>
        <taxon>Bacillati</taxon>
        <taxon>Bacillota</taxon>
        <taxon>Clostridia</taxon>
        <taxon>Eubacteriales</taxon>
        <taxon>Oscillospiraceae</taxon>
        <taxon>Ruminococcus</taxon>
    </lineage>
</organism>
<gene>
    <name evidence="1" type="ordered locus">Rumal_1380</name>
</gene>